<dbReference type="Proteomes" id="UP000193467">
    <property type="component" value="Unassembled WGS sequence"/>
</dbReference>
<dbReference type="STRING" id="106004.A0A1Y2EMT4"/>
<comment type="caution">
    <text evidence="1">The sequence shown here is derived from an EMBL/GenBank/DDBJ whole genome shotgun (WGS) entry which is preliminary data.</text>
</comment>
<organism evidence="1 2">
    <name type="scientific">Leucosporidium creatinivorum</name>
    <dbReference type="NCBI Taxonomy" id="106004"/>
    <lineage>
        <taxon>Eukaryota</taxon>
        <taxon>Fungi</taxon>
        <taxon>Dikarya</taxon>
        <taxon>Basidiomycota</taxon>
        <taxon>Pucciniomycotina</taxon>
        <taxon>Microbotryomycetes</taxon>
        <taxon>Leucosporidiales</taxon>
        <taxon>Leucosporidium</taxon>
    </lineage>
</organism>
<evidence type="ECO:0000313" key="1">
    <source>
        <dbReference type="EMBL" id="ORY72890.1"/>
    </source>
</evidence>
<dbReference type="AlphaFoldDB" id="A0A1Y2EMT4"/>
<protein>
    <recommendedName>
        <fullName evidence="3">F-box domain-containing protein</fullName>
    </recommendedName>
</protein>
<name>A0A1Y2EMT4_9BASI</name>
<reference evidence="1 2" key="1">
    <citation type="submission" date="2016-07" db="EMBL/GenBank/DDBJ databases">
        <title>Pervasive Adenine N6-methylation of Active Genes in Fungi.</title>
        <authorList>
            <consortium name="DOE Joint Genome Institute"/>
            <person name="Mondo S.J."/>
            <person name="Dannebaum R.O."/>
            <person name="Kuo R.C."/>
            <person name="Labutti K."/>
            <person name="Haridas S."/>
            <person name="Kuo A."/>
            <person name="Salamov A."/>
            <person name="Ahrendt S.R."/>
            <person name="Lipzen A."/>
            <person name="Sullivan W."/>
            <person name="Andreopoulos W.B."/>
            <person name="Clum A."/>
            <person name="Lindquist E."/>
            <person name="Daum C."/>
            <person name="Ramamoorthy G.K."/>
            <person name="Gryganskyi A."/>
            <person name="Culley D."/>
            <person name="Magnuson J.K."/>
            <person name="James T.Y."/>
            <person name="O'Malley M.A."/>
            <person name="Stajich J.E."/>
            <person name="Spatafora J.W."/>
            <person name="Visel A."/>
            <person name="Grigoriev I.V."/>
        </authorList>
    </citation>
    <scope>NUCLEOTIDE SEQUENCE [LARGE SCALE GENOMIC DNA]</scope>
    <source>
        <strain evidence="1 2">62-1032</strain>
    </source>
</reference>
<keyword evidence="2" id="KW-1185">Reference proteome</keyword>
<accession>A0A1Y2EMT4</accession>
<evidence type="ECO:0008006" key="3">
    <source>
        <dbReference type="Google" id="ProtNLM"/>
    </source>
</evidence>
<proteinExistence type="predicted"/>
<gene>
    <name evidence="1" type="ORF">BCR35DRAFT_333846</name>
</gene>
<sequence length="333" mass="37125">MAGWNDLPTELKERIVDLIDDEKFVSKGTATTDSTEQQTLVALSGVNRELYELVGPILWRTLKLKSLSLGRLQHFASNIAPRRAGHIQQIEIEGSFNSADDIEKGAALCAEAFSRAPKVQHLYMRTCSAFVSKLLPLLSDSWRQGIHLSALEYLEMFCVEGFDDPTLSGEWSGPLIDLELEPDDPVALPHLFTMLDRVNSTLRKLETPLLKSSHPFPDPPLHLPHLRTLKLTLNARTASVVSAFSASPLQSPTVALVVDTKDVRIAGTKTFEVVKACKETLRNVLVEIKVTGLDLAGERPMTQIYEFCEEEGIEVKIDWQGGDSEEEEEEDRF</sequence>
<dbReference type="InParanoid" id="A0A1Y2EMT4"/>
<dbReference type="EMBL" id="MCGR01000049">
    <property type="protein sequence ID" value="ORY72890.1"/>
    <property type="molecule type" value="Genomic_DNA"/>
</dbReference>
<evidence type="ECO:0000313" key="2">
    <source>
        <dbReference type="Proteomes" id="UP000193467"/>
    </source>
</evidence>